<dbReference type="EMBL" id="JAAMOW010000004">
    <property type="protein sequence ID" value="NGY05142.1"/>
    <property type="molecule type" value="Genomic_DNA"/>
</dbReference>
<feature type="chain" id="PRO_5026933215" description="Porin family protein" evidence="1">
    <location>
        <begin position="26"/>
        <end position="196"/>
    </location>
</feature>
<dbReference type="RefSeq" id="WP_166255871.1">
    <property type="nucleotide sequence ID" value="NZ_JAAMOW010000004.1"/>
</dbReference>
<comment type="caution">
    <text evidence="2">The sequence shown here is derived from an EMBL/GenBank/DDBJ whole genome shotgun (WGS) entry which is preliminary data.</text>
</comment>
<proteinExistence type="predicted"/>
<accession>A0A6M2BR76</accession>
<gene>
    <name evidence="2" type="ORF">G7Y85_10210</name>
</gene>
<reference evidence="2 3" key="1">
    <citation type="journal article" date="2014" name="Int. J. Syst. Evol. Microbiol.">
        <title>Solimonas terrae sp. nov., isolated from soil.</title>
        <authorList>
            <person name="Kim S.J."/>
            <person name="Moon J.Y."/>
            <person name="Weon H.Y."/>
            <person name="Ahn J.H."/>
            <person name="Chen W.M."/>
            <person name="Kwon S.W."/>
        </authorList>
    </citation>
    <scope>NUCLEOTIDE SEQUENCE [LARGE SCALE GENOMIC DNA]</scope>
    <source>
        <strain evidence="2 3">KIS83-12</strain>
    </source>
</reference>
<dbReference type="AlphaFoldDB" id="A0A6M2BR76"/>
<sequence length="196" mass="21076">MMMRGGAACGAVMLLCAAPAHVARAQSPQPANAVPYQRYGLVVEGAAEFGGDEVARVYFDDNSTQSVRAGQGLSAGVGFYMRPEQDVSIRTTIGFKYVTTKASNADIHLSRVPINLIASYHFDNGVRLGGGGIWQTGIKFHGGGLGPNVDFDNSLGYTLEVGWRWIVASYTGMDYKDEFGGKYKADSYGIRLIGEF</sequence>
<protein>
    <recommendedName>
        <fullName evidence="4">Porin family protein</fullName>
    </recommendedName>
</protein>
<evidence type="ECO:0008006" key="4">
    <source>
        <dbReference type="Google" id="ProtNLM"/>
    </source>
</evidence>
<keyword evidence="1" id="KW-0732">Signal</keyword>
<organism evidence="2 3">
    <name type="scientific">Solimonas terrae</name>
    <dbReference type="NCBI Taxonomy" id="1396819"/>
    <lineage>
        <taxon>Bacteria</taxon>
        <taxon>Pseudomonadati</taxon>
        <taxon>Pseudomonadota</taxon>
        <taxon>Gammaproteobacteria</taxon>
        <taxon>Nevskiales</taxon>
        <taxon>Nevskiaceae</taxon>
        <taxon>Solimonas</taxon>
    </lineage>
</organism>
<keyword evidence="3" id="KW-1185">Reference proteome</keyword>
<feature type="signal peptide" evidence="1">
    <location>
        <begin position="1"/>
        <end position="25"/>
    </location>
</feature>
<evidence type="ECO:0000256" key="1">
    <source>
        <dbReference type="SAM" id="SignalP"/>
    </source>
</evidence>
<name>A0A6M2BR76_9GAMM</name>
<evidence type="ECO:0000313" key="2">
    <source>
        <dbReference type="EMBL" id="NGY05142.1"/>
    </source>
</evidence>
<evidence type="ECO:0000313" key="3">
    <source>
        <dbReference type="Proteomes" id="UP000472676"/>
    </source>
</evidence>
<dbReference type="Proteomes" id="UP000472676">
    <property type="component" value="Unassembled WGS sequence"/>
</dbReference>